<accession>U7PN06</accession>
<dbReference type="Pfam" id="PF00005">
    <property type="entry name" value="ABC_tran"/>
    <property type="match status" value="2"/>
</dbReference>
<feature type="transmembrane region" description="Helical" evidence="12">
    <location>
        <begin position="108"/>
        <end position="135"/>
    </location>
</feature>
<reference evidence="16" key="1">
    <citation type="journal article" date="2014" name="Genome Announc.">
        <title>Genome sequence of the pathogenic fungus Sporothrix schenckii (ATCC 58251).</title>
        <authorList>
            <person name="Cuomo C.A."/>
            <person name="Rodriguez-Del Valle N."/>
            <person name="Perez-Sanchez L."/>
            <person name="Abouelleil A."/>
            <person name="Goldberg J."/>
            <person name="Young S."/>
            <person name="Zeng Q."/>
            <person name="Birren B.W."/>
        </authorList>
    </citation>
    <scope>NUCLEOTIDE SEQUENCE [LARGE SCALE GENOMIC DNA]</scope>
    <source>
        <strain evidence="16">ATCC 58251 / de Perez 2211183</strain>
    </source>
</reference>
<feature type="transmembrane region" description="Helical" evidence="12">
    <location>
        <begin position="187"/>
        <end position="206"/>
    </location>
</feature>
<feature type="transmembrane region" description="Helical" evidence="12">
    <location>
        <begin position="774"/>
        <end position="800"/>
    </location>
</feature>
<dbReference type="GO" id="GO:0016887">
    <property type="term" value="F:ATP hydrolysis activity"/>
    <property type="evidence" value="ECO:0007669"/>
    <property type="project" value="InterPro"/>
</dbReference>
<dbReference type="PROSITE" id="PS50929">
    <property type="entry name" value="ABC_TM1F"/>
    <property type="match status" value="2"/>
</dbReference>
<evidence type="ECO:0000259" key="13">
    <source>
        <dbReference type="PROSITE" id="PS50893"/>
    </source>
</evidence>
<protein>
    <submittedName>
        <fullName evidence="15">Uncharacterized protein</fullName>
    </submittedName>
</protein>
<dbReference type="GO" id="GO:0005524">
    <property type="term" value="F:ATP binding"/>
    <property type="evidence" value="ECO:0007669"/>
    <property type="project" value="UniProtKB-KW"/>
</dbReference>
<keyword evidence="5" id="KW-0677">Repeat</keyword>
<evidence type="ECO:0000256" key="6">
    <source>
        <dbReference type="ARBA" id="ARBA00022741"/>
    </source>
</evidence>
<dbReference type="SUPFAM" id="SSF52540">
    <property type="entry name" value="P-loop containing nucleoside triphosphate hydrolases"/>
    <property type="match status" value="2"/>
</dbReference>
<dbReference type="SUPFAM" id="SSF90123">
    <property type="entry name" value="ABC transporter transmembrane region"/>
    <property type="match status" value="2"/>
</dbReference>
<feature type="transmembrane region" description="Helical" evidence="12">
    <location>
        <begin position="858"/>
        <end position="879"/>
    </location>
</feature>
<dbReference type="Gene3D" id="1.20.1560.10">
    <property type="entry name" value="ABC transporter type 1, transmembrane domain"/>
    <property type="match status" value="1"/>
</dbReference>
<feature type="compositionally biased region" description="Low complexity" evidence="11">
    <location>
        <begin position="658"/>
        <end position="677"/>
    </location>
</feature>
<keyword evidence="4 12" id="KW-0812">Transmembrane</keyword>
<dbReference type="PANTHER" id="PTHR43394">
    <property type="entry name" value="ATP-DEPENDENT PERMEASE MDL1, MITOCHONDRIAL"/>
    <property type="match status" value="1"/>
</dbReference>
<sequence>MSLHEKTDSDDPSPSAVPNPNPNPLGLDEAELACLARQIDLPASTAGYGAIYRYADRVDRLVMFVSGVAACGAGSTMPLMTIVFGSLIGKFSDRTDASQQLSSFSSDVSSLCLYFVYVGVGGLVCYSLFLAGFTWTGQRIAQRMRAAYLAALLRQNAAFLDALGTGAVTTQITADMNAVQEGVSQKVGLIVQGVATFVSALVVSFLRSWRLALVMLSLPVAVTAFMVVVGVRMKGAQGAALARFADAASFAEEAIASMRTVAAYGVQRRFARRYDAALAPALRADVRAKSWLGVLIGGMMCMMLSSFALACWAGHLFLAAGRITTAQIVTVQFAMMTGAVLFGNIAPHLQAVGLAATAANRIFAVIDRTPTIDADAPDAVTPDRLDGHIEFRAVQLVYPARIGHLVLDSISLDVPAGSTVAVVGPSGSGKSSLVHLLQRFYAPLRGQVLVDGRNIEDVRLRWLRCKMRMVSQEPFLFDATVFDNIAYGLVGTEHEHAGHAAKQKLVEDAAKAADAHEFILQLPAGYQARVGAVGGRLSGGQRQRIAVARAVVSRPQILLLDEATAALDTKSEARLQAALARSGRETRRTTIVIAHRLSTVRHADTIVVMEHGVITEQGTHADLLAKAGTYASLAAAQDLDDDAAARQGTDVDRGSGRAAAGGEKVQAAAPTAAAAAAVLPQDTAKTSSTGDPDKDTETQGLAQQVEAGSGGAARLGSIGFLWALNRPEQTVMVVGLVGSAVTGLAYPLTAIFFGNMVLGFTDPGSTLGGYGVGFWAGMQLLLAAVILAAFLVQNLAFAFASARLVVRARSVAFAAILRQDMAFFAQPDHSHSHSNSAGALAAFLSVQANRLNGLSGAILGHVLGSVFAVVAGLVVAVAFGWKLGLVAASLMPLVFATGFARYRVLAALEAKNTRDAAAAAAVVAEAVRGARTVAALGLEDTVAQQYRAQLGGEARAGRARALLLAVLYGASQSVVVFGSALLFWYGGTHLLAGPDGYTVQRFLICYVATTYAAQAAGGIFSYAPDLAGAQEAVRQLRRLLAAVPGIDVEADDARDAVVDVAADDLAGDVELRAVDFAYPGKTVRALDQVSLQAGAGTGVGRVVALVGASGSGKSSVLNLLERLYDPSAGHVLANGRDLRHLHLQRYRHQLAIVDQDAVLYSGSVKDNIIMGDVDDMDDHGDVDDVRIERACRDANIWDFVTSLPEGINTRIGPRGSQVSGGQKQRLALARALLRNPKVLLLDEATSALDSHSEQVVQQALATAAAGRTTVAVAHRLSSIARADRIYVFERGSIVEQGNHAELMAMQGRYWEYVGMQNLSS</sequence>
<evidence type="ECO:0000313" key="15">
    <source>
        <dbReference type="EMBL" id="ERS96952.1"/>
    </source>
</evidence>
<dbReference type="InterPro" id="IPR011527">
    <property type="entry name" value="ABC1_TM_dom"/>
</dbReference>
<dbReference type="SMART" id="SM00382">
    <property type="entry name" value="AAA"/>
    <property type="match status" value="2"/>
</dbReference>
<dbReference type="InterPro" id="IPR027417">
    <property type="entry name" value="P-loop_NTPase"/>
</dbReference>
<dbReference type="CDD" id="cd18578">
    <property type="entry name" value="ABC_6TM_Pgp_ABCB1_D2_like"/>
    <property type="match status" value="1"/>
</dbReference>
<dbReference type="HOGENOM" id="CLU_000604_17_2_1"/>
<evidence type="ECO:0000256" key="8">
    <source>
        <dbReference type="ARBA" id="ARBA00022989"/>
    </source>
</evidence>
<dbReference type="GO" id="GO:0005743">
    <property type="term" value="C:mitochondrial inner membrane"/>
    <property type="evidence" value="ECO:0007669"/>
    <property type="project" value="TreeGrafter"/>
</dbReference>
<dbReference type="InterPro" id="IPR003439">
    <property type="entry name" value="ABC_transporter-like_ATP-bd"/>
</dbReference>
<proteinExistence type="inferred from homology"/>
<dbReference type="CDD" id="cd18577">
    <property type="entry name" value="ABC_6TM_Pgp_ABCB1_D1_like"/>
    <property type="match status" value="1"/>
</dbReference>
<evidence type="ECO:0000256" key="10">
    <source>
        <dbReference type="ARBA" id="ARBA00023180"/>
    </source>
</evidence>
<feature type="transmembrane region" description="Helical" evidence="12">
    <location>
        <begin position="885"/>
        <end position="904"/>
    </location>
</feature>
<comment type="similarity">
    <text evidence="2">Belongs to the ABC transporter superfamily. ABCB family. Multidrug resistance exporter (TC 3.A.1.201) subfamily.</text>
</comment>
<gene>
    <name evidence="15" type="ORF">HMPREF1624_06279</name>
</gene>
<evidence type="ECO:0000256" key="5">
    <source>
        <dbReference type="ARBA" id="ARBA00022737"/>
    </source>
</evidence>
<evidence type="ECO:0000256" key="3">
    <source>
        <dbReference type="ARBA" id="ARBA00022448"/>
    </source>
</evidence>
<name>U7PN06_SPOS1</name>
<feature type="transmembrane region" description="Helical" evidence="12">
    <location>
        <begin position="323"/>
        <end position="342"/>
    </location>
</feature>
<evidence type="ECO:0000256" key="1">
    <source>
        <dbReference type="ARBA" id="ARBA00004141"/>
    </source>
</evidence>
<dbReference type="PANTHER" id="PTHR43394:SF11">
    <property type="entry name" value="ATP-BINDING CASSETTE TRANSPORTER"/>
    <property type="match status" value="1"/>
</dbReference>
<keyword evidence="10" id="KW-0325">Glycoprotein</keyword>
<keyword evidence="7" id="KW-0067">ATP-binding</keyword>
<keyword evidence="9 12" id="KW-0472">Membrane</keyword>
<keyword evidence="8 12" id="KW-1133">Transmembrane helix</keyword>
<evidence type="ECO:0000256" key="7">
    <source>
        <dbReference type="ARBA" id="ARBA00022840"/>
    </source>
</evidence>
<evidence type="ECO:0000256" key="4">
    <source>
        <dbReference type="ARBA" id="ARBA00022692"/>
    </source>
</evidence>
<dbReference type="InterPro" id="IPR036640">
    <property type="entry name" value="ABC1_TM_sf"/>
</dbReference>
<dbReference type="eggNOG" id="KOG0055">
    <property type="taxonomic scope" value="Eukaryota"/>
</dbReference>
<evidence type="ECO:0000256" key="2">
    <source>
        <dbReference type="ARBA" id="ARBA00007577"/>
    </source>
</evidence>
<dbReference type="EMBL" id="KI440848">
    <property type="protein sequence ID" value="ERS96952.1"/>
    <property type="molecule type" value="Genomic_DNA"/>
</dbReference>
<evidence type="ECO:0000256" key="11">
    <source>
        <dbReference type="SAM" id="MobiDB-lite"/>
    </source>
</evidence>
<feature type="domain" description="ABC transporter" evidence="13">
    <location>
        <begin position="391"/>
        <end position="636"/>
    </location>
</feature>
<comment type="subcellular location">
    <subcellularLocation>
        <location evidence="1">Membrane</location>
        <topology evidence="1">Multi-pass membrane protein</topology>
    </subcellularLocation>
</comment>
<feature type="domain" description="ABC transmembrane type-1" evidence="14">
    <location>
        <begin position="733"/>
        <end position="1028"/>
    </location>
</feature>
<dbReference type="InterPro" id="IPR003593">
    <property type="entry name" value="AAA+_ATPase"/>
</dbReference>
<dbReference type="AlphaFoldDB" id="U7PN06"/>
<evidence type="ECO:0000256" key="12">
    <source>
        <dbReference type="SAM" id="Phobius"/>
    </source>
</evidence>
<feature type="transmembrane region" description="Helical" evidence="12">
    <location>
        <begin position="61"/>
        <end position="88"/>
    </location>
</feature>
<feature type="transmembrane region" description="Helical" evidence="12">
    <location>
        <begin position="291"/>
        <end position="317"/>
    </location>
</feature>
<dbReference type="InterPro" id="IPR039421">
    <property type="entry name" value="Type_1_exporter"/>
</dbReference>
<dbReference type="GO" id="GO:0090374">
    <property type="term" value="P:oligopeptide export from mitochondrion"/>
    <property type="evidence" value="ECO:0007669"/>
    <property type="project" value="TreeGrafter"/>
</dbReference>
<feature type="transmembrane region" description="Helical" evidence="12">
    <location>
        <begin position="212"/>
        <end position="231"/>
    </location>
</feature>
<feature type="region of interest" description="Disordered" evidence="11">
    <location>
        <begin position="1"/>
        <end position="22"/>
    </location>
</feature>
<feature type="domain" description="ABC transporter" evidence="13">
    <location>
        <begin position="1071"/>
        <end position="1315"/>
    </location>
</feature>
<feature type="transmembrane region" description="Helical" evidence="12">
    <location>
        <begin position="961"/>
        <end position="985"/>
    </location>
</feature>
<dbReference type="GO" id="GO:0015421">
    <property type="term" value="F:ABC-type oligopeptide transporter activity"/>
    <property type="evidence" value="ECO:0007669"/>
    <property type="project" value="TreeGrafter"/>
</dbReference>
<feature type="region of interest" description="Disordered" evidence="11">
    <location>
        <begin position="645"/>
        <end position="697"/>
    </location>
</feature>
<dbReference type="PROSITE" id="PS00211">
    <property type="entry name" value="ABC_TRANSPORTER_1"/>
    <property type="match status" value="2"/>
</dbReference>
<feature type="domain" description="ABC transmembrane type-1" evidence="14">
    <location>
        <begin position="64"/>
        <end position="354"/>
    </location>
</feature>
<dbReference type="Proteomes" id="UP000018087">
    <property type="component" value="Unassembled WGS sequence"/>
</dbReference>
<dbReference type="Pfam" id="PF00664">
    <property type="entry name" value="ABC_membrane"/>
    <property type="match status" value="2"/>
</dbReference>
<keyword evidence="16" id="KW-1185">Reference proteome</keyword>
<dbReference type="OrthoDB" id="6500128at2759"/>
<dbReference type="STRING" id="1391915.U7PN06"/>
<dbReference type="PROSITE" id="PS50893">
    <property type="entry name" value="ABC_TRANSPORTER_2"/>
    <property type="match status" value="2"/>
</dbReference>
<evidence type="ECO:0000259" key="14">
    <source>
        <dbReference type="PROSITE" id="PS50929"/>
    </source>
</evidence>
<dbReference type="InterPro" id="IPR017871">
    <property type="entry name" value="ABC_transporter-like_CS"/>
</dbReference>
<dbReference type="FunFam" id="3.40.50.300:FF:000240">
    <property type="entry name" value="ABC transporter B family member 20"/>
    <property type="match status" value="1"/>
</dbReference>
<keyword evidence="3" id="KW-0813">Transport</keyword>
<dbReference type="FunFam" id="3.40.50.300:FF:000913">
    <property type="entry name" value="ABC multidrug transporter SitT"/>
    <property type="match status" value="1"/>
</dbReference>
<keyword evidence="6" id="KW-0547">Nucleotide-binding</keyword>
<organism evidence="15 16">
    <name type="scientific">Sporothrix schenckii (strain ATCC 58251 / de Perez 2211183)</name>
    <name type="common">Rose-picker's disease fungus</name>
    <dbReference type="NCBI Taxonomy" id="1391915"/>
    <lineage>
        <taxon>Eukaryota</taxon>
        <taxon>Fungi</taxon>
        <taxon>Dikarya</taxon>
        <taxon>Ascomycota</taxon>
        <taxon>Pezizomycotina</taxon>
        <taxon>Sordariomycetes</taxon>
        <taxon>Sordariomycetidae</taxon>
        <taxon>Ophiostomatales</taxon>
        <taxon>Ophiostomataceae</taxon>
        <taxon>Sporothrix</taxon>
    </lineage>
</organism>
<dbReference type="Gene3D" id="3.40.50.300">
    <property type="entry name" value="P-loop containing nucleotide triphosphate hydrolases"/>
    <property type="match status" value="2"/>
</dbReference>
<feature type="transmembrane region" description="Helical" evidence="12">
    <location>
        <begin position="731"/>
        <end position="754"/>
    </location>
</feature>
<evidence type="ECO:0000313" key="16">
    <source>
        <dbReference type="Proteomes" id="UP000018087"/>
    </source>
</evidence>
<evidence type="ECO:0000256" key="9">
    <source>
        <dbReference type="ARBA" id="ARBA00023136"/>
    </source>
</evidence>